<evidence type="ECO:0000256" key="1">
    <source>
        <dbReference type="ARBA" id="ARBA00004651"/>
    </source>
</evidence>
<feature type="transmembrane region" description="Helical" evidence="7">
    <location>
        <begin position="63"/>
        <end position="80"/>
    </location>
</feature>
<dbReference type="GO" id="GO:0005886">
    <property type="term" value="C:plasma membrane"/>
    <property type="evidence" value="ECO:0007669"/>
    <property type="project" value="UniProtKB-SubCell"/>
</dbReference>
<dbReference type="Pfam" id="PF09335">
    <property type="entry name" value="VTT_dom"/>
    <property type="match status" value="1"/>
</dbReference>
<keyword evidence="6 7" id="KW-0472">Membrane</keyword>
<feature type="transmembrane region" description="Helical" evidence="7">
    <location>
        <begin position="324"/>
        <end position="340"/>
    </location>
</feature>
<dbReference type="PANTHER" id="PTHR30353">
    <property type="entry name" value="INNER MEMBRANE PROTEIN DEDA-RELATED"/>
    <property type="match status" value="1"/>
</dbReference>
<feature type="transmembrane region" description="Helical" evidence="7">
    <location>
        <begin position="352"/>
        <end position="372"/>
    </location>
</feature>
<comment type="similarity">
    <text evidence="2">Belongs to the DedA family.</text>
</comment>
<dbReference type="EMBL" id="CABVIK010000016">
    <property type="protein sequence ID" value="VVP38905.1"/>
    <property type="molecule type" value="Genomic_DNA"/>
</dbReference>
<evidence type="ECO:0000256" key="4">
    <source>
        <dbReference type="ARBA" id="ARBA00022692"/>
    </source>
</evidence>
<feature type="transmembrane region" description="Helical" evidence="7">
    <location>
        <begin position="208"/>
        <end position="230"/>
    </location>
</feature>
<evidence type="ECO:0000313" key="9">
    <source>
        <dbReference type="EMBL" id="VVP38905.1"/>
    </source>
</evidence>
<dbReference type="CDD" id="cd03392">
    <property type="entry name" value="PAP2_like_2"/>
    <property type="match status" value="1"/>
</dbReference>
<keyword evidence="4 7" id="KW-0812">Transmembrane</keyword>
<dbReference type="Proteomes" id="UP000349468">
    <property type="component" value="Unassembled WGS sequence"/>
</dbReference>
<feature type="transmembrane region" description="Helical" evidence="7">
    <location>
        <begin position="176"/>
        <end position="196"/>
    </location>
</feature>
<sequence>MGPWLDSVTGWLAANPQWLAAAVFIVAFVECLAIAGLIVPGTVLLFAVAVLAGSGALSLSETLLLGFTAGVLGDIVSYFIGRHFHQNIRRLPGLRHHPEWIAGAEAYFQRYGIASLLVGRFIGPLRPMLPMVAGMFDMPFPRFAAVSLLAAAGWSVAYLLPGWATGAAIRLPLPDGFWPEAGIVAGSIAVMIGLSVTSSLRRHRHATAYIAGLGLLILAGLFIGYPHLTALDQGVMTLVQEHRSPMLDELAVTFTLIGEFRNMLVFSALLTGLLLLTRQWRQAIFAGGTLLFTALGNTFTKQFFARVRPEVLSDPLTSYSMPSGHASGAFALFLTLAVLAGRGQPPRMRLTWLLLGCLPALTIALSRVYLGAHWPTDILAGAMLAACVCAASLWLSQRRTPLNAMPPKIWWLVLPAMVALFGFFALRHLPNAMLRYAY</sequence>
<comment type="subcellular location">
    <subcellularLocation>
        <location evidence="1">Cell membrane</location>
        <topology evidence="1">Multi-pass membrane protein</topology>
    </subcellularLocation>
</comment>
<evidence type="ECO:0000256" key="5">
    <source>
        <dbReference type="ARBA" id="ARBA00022989"/>
    </source>
</evidence>
<dbReference type="AlphaFoldDB" id="A0A5E7NNL6"/>
<feature type="transmembrane region" description="Helical" evidence="7">
    <location>
        <begin position="283"/>
        <end position="304"/>
    </location>
</feature>
<evidence type="ECO:0000313" key="10">
    <source>
        <dbReference type="Proteomes" id="UP000349468"/>
    </source>
</evidence>
<dbReference type="InterPro" id="IPR032816">
    <property type="entry name" value="VTT_dom"/>
</dbReference>
<dbReference type="SUPFAM" id="SSF48317">
    <property type="entry name" value="Acid phosphatase/Vanadium-dependent haloperoxidase"/>
    <property type="match status" value="1"/>
</dbReference>
<dbReference type="PANTHER" id="PTHR30353:SF15">
    <property type="entry name" value="INNER MEMBRANE PROTEIN YABI"/>
    <property type="match status" value="1"/>
</dbReference>
<evidence type="ECO:0000256" key="3">
    <source>
        <dbReference type="ARBA" id="ARBA00022475"/>
    </source>
</evidence>
<feature type="transmembrane region" description="Helical" evidence="7">
    <location>
        <begin position="250"/>
        <end position="276"/>
    </location>
</feature>
<dbReference type="Gene3D" id="1.20.144.10">
    <property type="entry name" value="Phosphatidic acid phosphatase type 2/haloperoxidase"/>
    <property type="match status" value="1"/>
</dbReference>
<feature type="transmembrane region" description="Helical" evidence="7">
    <location>
        <begin position="143"/>
        <end position="164"/>
    </location>
</feature>
<evidence type="ECO:0000259" key="8">
    <source>
        <dbReference type="SMART" id="SM00014"/>
    </source>
</evidence>
<feature type="transmembrane region" description="Helical" evidence="7">
    <location>
        <begin position="409"/>
        <end position="429"/>
    </location>
</feature>
<feature type="domain" description="Phosphatidic acid phosphatase type 2/haloperoxidase" evidence="8">
    <location>
        <begin position="283"/>
        <end position="393"/>
    </location>
</feature>
<feature type="transmembrane region" description="Helical" evidence="7">
    <location>
        <begin position="378"/>
        <end position="397"/>
    </location>
</feature>
<keyword evidence="3" id="KW-1003">Cell membrane</keyword>
<dbReference type="Pfam" id="PF01569">
    <property type="entry name" value="PAP2"/>
    <property type="match status" value="1"/>
</dbReference>
<gene>
    <name evidence="9" type="ORF">PS870_04714</name>
</gene>
<reference evidence="9 10" key="1">
    <citation type="submission" date="2019-09" db="EMBL/GenBank/DDBJ databases">
        <authorList>
            <person name="Chandra G."/>
            <person name="Truman W A."/>
        </authorList>
    </citation>
    <scope>NUCLEOTIDE SEQUENCE [LARGE SCALE GENOMIC DNA]</scope>
    <source>
        <strain evidence="9">PS870</strain>
    </source>
</reference>
<feature type="transmembrane region" description="Helical" evidence="7">
    <location>
        <begin position="20"/>
        <end position="51"/>
    </location>
</feature>
<dbReference type="SMART" id="SM00014">
    <property type="entry name" value="acidPPc"/>
    <property type="match status" value="1"/>
</dbReference>
<dbReference type="RefSeq" id="WP_154913094.1">
    <property type="nucleotide sequence ID" value="NZ_CABVIK010000016.1"/>
</dbReference>
<name>A0A5E7NNL6_PSEFL</name>
<evidence type="ECO:0000256" key="6">
    <source>
        <dbReference type="ARBA" id="ARBA00023136"/>
    </source>
</evidence>
<dbReference type="InterPro" id="IPR000326">
    <property type="entry name" value="PAP2/HPO"/>
</dbReference>
<evidence type="ECO:0000256" key="2">
    <source>
        <dbReference type="ARBA" id="ARBA00010792"/>
    </source>
</evidence>
<keyword evidence="5 7" id="KW-1133">Transmembrane helix</keyword>
<accession>A0A5E7NNL6</accession>
<proteinExistence type="inferred from homology"/>
<dbReference type="InterPro" id="IPR032818">
    <property type="entry name" value="DedA-like"/>
</dbReference>
<organism evidence="9 10">
    <name type="scientific">Pseudomonas fluorescens</name>
    <dbReference type="NCBI Taxonomy" id="294"/>
    <lineage>
        <taxon>Bacteria</taxon>
        <taxon>Pseudomonadati</taxon>
        <taxon>Pseudomonadota</taxon>
        <taxon>Gammaproteobacteria</taxon>
        <taxon>Pseudomonadales</taxon>
        <taxon>Pseudomonadaceae</taxon>
        <taxon>Pseudomonas</taxon>
    </lineage>
</organism>
<dbReference type="InterPro" id="IPR036938">
    <property type="entry name" value="PAP2/HPO_sf"/>
</dbReference>
<protein>
    <recommendedName>
        <fullName evidence="8">Phosphatidic acid phosphatase type 2/haloperoxidase domain-containing protein</fullName>
    </recommendedName>
</protein>
<evidence type="ECO:0000256" key="7">
    <source>
        <dbReference type="SAM" id="Phobius"/>
    </source>
</evidence>